<keyword evidence="11" id="KW-1185">Reference proteome</keyword>
<proteinExistence type="inferred from homology"/>
<evidence type="ECO:0000313" key="12">
    <source>
        <dbReference type="RefSeq" id="XP_030528095.2"/>
    </source>
</evidence>
<evidence type="ECO:0000256" key="3">
    <source>
        <dbReference type="ARBA" id="ARBA00022692"/>
    </source>
</evidence>
<dbReference type="PANTHER" id="PTHR31942">
    <property type="entry name" value="MLO-LIKE PROTEIN 1"/>
    <property type="match status" value="1"/>
</dbReference>
<feature type="transmembrane region" description="Helical" evidence="10">
    <location>
        <begin position="370"/>
        <end position="393"/>
    </location>
</feature>
<evidence type="ECO:0000256" key="8">
    <source>
        <dbReference type="RuleBase" id="RU280816"/>
    </source>
</evidence>
<evidence type="ECO:0000256" key="7">
    <source>
        <dbReference type="ARBA" id="ARBA00023265"/>
    </source>
</evidence>
<feature type="region of interest" description="Disordered" evidence="9">
    <location>
        <begin position="474"/>
        <end position="510"/>
    </location>
</feature>
<feature type="transmembrane region" description="Helical" evidence="10">
    <location>
        <begin position="62"/>
        <end position="80"/>
    </location>
</feature>
<dbReference type="AlphaFoldDB" id="A0A8B8NZV0"/>
<feature type="transmembrane region" description="Helical" evidence="10">
    <location>
        <begin position="17"/>
        <end position="41"/>
    </location>
</feature>
<keyword evidence="4 8" id="KW-0611">Plant defense</keyword>
<name>A0A8B8NZV0_9MYRT</name>
<comment type="subcellular location">
    <subcellularLocation>
        <location evidence="1 8">Membrane</location>
        <topology evidence="1 8">Multi-pass membrane protein</topology>
    </subcellularLocation>
</comment>
<evidence type="ECO:0000256" key="9">
    <source>
        <dbReference type="SAM" id="MobiDB-lite"/>
    </source>
</evidence>
<evidence type="ECO:0000256" key="4">
    <source>
        <dbReference type="ARBA" id="ARBA00022821"/>
    </source>
</evidence>
<organism evidence="11 12">
    <name type="scientific">Rhodamnia argentea</name>
    <dbReference type="NCBI Taxonomy" id="178133"/>
    <lineage>
        <taxon>Eukaryota</taxon>
        <taxon>Viridiplantae</taxon>
        <taxon>Streptophyta</taxon>
        <taxon>Embryophyta</taxon>
        <taxon>Tracheophyta</taxon>
        <taxon>Spermatophyta</taxon>
        <taxon>Magnoliopsida</taxon>
        <taxon>eudicotyledons</taxon>
        <taxon>Gunneridae</taxon>
        <taxon>Pentapetalae</taxon>
        <taxon>rosids</taxon>
        <taxon>malvids</taxon>
        <taxon>Myrtales</taxon>
        <taxon>Myrtaceae</taxon>
        <taxon>Myrtoideae</taxon>
        <taxon>Myrteae</taxon>
        <taxon>Australasian group</taxon>
        <taxon>Rhodamnia</taxon>
    </lineage>
</organism>
<dbReference type="Proteomes" id="UP000827889">
    <property type="component" value="Chromosome 10"/>
</dbReference>
<comment type="similarity">
    <text evidence="2 8">Belongs to the MLO family.</text>
</comment>
<dbReference type="PANTHER" id="PTHR31942:SF74">
    <property type="entry name" value="MLO-LIKE PROTEIN 15"/>
    <property type="match status" value="1"/>
</dbReference>
<feature type="transmembrane region" description="Helical" evidence="10">
    <location>
        <begin position="305"/>
        <end position="324"/>
    </location>
</feature>
<feature type="transmembrane region" description="Helical" evidence="10">
    <location>
        <begin position="281"/>
        <end position="299"/>
    </location>
</feature>
<dbReference type="RefSeq" id="XP_030528095.2">
    <property type="nucleotide sequence ID" value="XM_030672235.2"/>
</dbReference>
<sequence>MADAGGGETSLEFTPSWVVALVCFSIVLISIVVDRFLLCIGKLLEKYKMWAFVGALRKIKEELMVLGFISLLLAVFQNRIGKICISERLANVWLPCKKTDSSSTVTSFTPSPFASSGTQGRRLLAEASAATDYCSQKGKVALLSVEALHHLDIFIFVLATIHVVLCALKVLLGYLKIRQWNKLEEHNVGSTHYSKLRNEIFENKLENYRSNRVQCFFAEFGNKTAVHGWVMSFFKQFYPSVTEFEYIALRLNFIEAHDLNNPKEDFQKYIIEAVQKDFEKMVGISWYLWLCAVIFLLVNVAGWHAYFWISFIPLTVLLIVGTKLEHMITQLAKQVAENHSPNETGKSRKELAVGFSKDNFWFRSPRLFRILIHIVLFENSLEIAFFFFILFQYDFHSCVMGKVGFVVPRIAIGAFVQFMCIYRTIPLYAIMKSQMDQNENQTGKEAEMWIVTMSSKMIDKIIDKVKETRLKKVAERVESSQTGSSEGSIGVKTAGSDDMNSTADIEAPNR</sequence>
<dbReference type="InterPro" id="IPR004326">
    <property type="entry name" value="Mlo"/>
</dbReference>
<keyword evidence="7 8" id="KW-0568">Pathogenesis-related protein</keyword>
<dbReference type="GO" id="GO:0006952">
    <property type="term" value="P:defense response"/>
    <property type="evidence" value="ECO:0007669"/>
    <property type="project" value="UniProtKB-KW"/>
</dbReference>
<evidence type="ECO:0000313" key="11">
    <source>
        <dbReference type="Proteomes" id="UP000827889"/>
    </source>
</evidence>
<feature type="transmembrane region" description="Helical" evidence="10">
    <location>
        <begin position="405"/>
        <end position="425"/>
    </location>
</feature>
<evidence type="ECO:0000256" key="2">
    <source>
        <dbReference type="ARBA" id="ARBA00006574"/>
    </source>
</evidence>
<evidence type="ECO:0000256" key="6">
    <source>
        <dbReference type="ARBA" id="ARBA00023136"/>
    </source>
</evidence>
<keyword evidence="3 8" id="KW-0812">Transmembrane</keyword>
<evidence type="ECO:0000256" key="10">
    <source>
        <dbReference type="SAM" id="Phobius"/>
    </source>
</evidence>
<protein>
    <recommendedName>
        <fullName evidence="8">MLO-like protein</fullName>
    </recommendedName>
</protein>
<dbReference type="GO" id="GO:0016020">
    <property type="term" value="C:membrane"/>
    <property type="evidence" value="ECO:0007669"/>
    <property type="project" value="UniProtKB-SubCell"/>
</dbReference>
<keyword evidence="6 8" id="KW-0472">Membrane</keyword>
<keyword evidence="5 8" id="KW-1133">Transmembrane helix</keyword>
<accession>A0A8B8NZV0</accession>
<dbReference type="Pfam" id="PF03094">
    <property type="entry name" value="Mlo"/>
    <property type="match status" value="1"/>
</dbReference>
<evidence type="ECO:0000256" key="1">
    <source>
        <dbReference type="ARBA" id="ARBA00004141"/>
    </source>
</evidence>
<gene>
    <name evidence="12" type="primary">LOC115739228</name>
    <name evidence="8" type="synonym">MLO</name>
</gene>
<comment type="function">
    <text evidence="8">May be involved in modulation of pathogen defense and leaf cell death.</text>
</comment>
<dbReference type="GeneID" id="115739228"/>
<keyword evidence="8" id="KW-0112">Calmodulin-binding</keyword>
<feature type="transmembrane region" description="Helical" evidence="10">
    <location>
        <begin position="153"/>
        <end position="175"/>
    </location>
</feature>
<evidence type="ECO:0000256" key="5">
    <source>
        <dbReference type="ARBA" id="ARBA00022989"/>
    </source>
</evidence>
<comment type="domain">
    <text evidence="8">The C-terminus contains a calmodulin-binding domain, which binds calmodulin in a calcium-dependent fashion.</text>
</comment>
<reference evidence="12" key="1">
    <citation type="submission" date="2025-08" db="UniProtKB">
        <authorList>
            <consortium name="RefSeq"/>
        </authorList>
    </citation>
    <scope>IDENTIFICATION</scope>
    <source>
        <tissue evidence="12">Leaf</tissue>
    </source>
</reference>
<dbReference type="KEGG" id="rarg:115739228"/>